<accession>A0A3B0S1G2</accession>
<dbReference type="EMBL" id="UOEC01000058">
    <property type="protein sequence ID" value="VAV89345.1"/>
    <property type="molecule type" value="Genomic_DNA"/>
</dbReference>
<sequence length="69" mass="7427">EFGDQIMLVTDGGQLIRCPIDGIRIAGRSTQGVTVFDTDGKSKVVSVSHISESDEDEDDADSDEPQSQE</sequence>
<dbReference type="InterPro" id="IPR035516">
    <property type="entry name" value="Gyrase/topoIV_suA_C"/>
</dbReference>
<dbReference type="InterPro" id="IPR006691">
    <property type="entry name" value="GyrA/parC_rep"/>
</dbReference>
<dbReference type="GO" id="GO:0006265">
    <property type="term" value="P:DNA topological change"/>
    <property type="evidence" value="ECO:0007669"/>
    <property type="project" value="InterPro"/>
</dbReference>
<dbReference type="GO" id="GO:0003916">
    <property type="term" value="F:DNA topoisomerase activity"/>
    <property type="evidence" value="ECO:0007669"/>
    <property type="project" value="InterPro"/>
</dbReference>
<dbReference type="EC" id="5.99.1.3" evidence="2"/>
<dbReference type="Gene3D" id="2.120.10.90">
    <property type="entry name" value="DNA gyrase/topoisomerase IV, subunit A, C-terminal"/>
    <property type="match status" value="1"/>
</dbReference>
<dbReference type="GO" id="GO:0005524">
    <property type="term" value="F:ATP binding"/>
    <property type="evidence" value="ECO:0007669"/>
    <property type="project" value="InterPro"/>
</dbReference>
<dbReference type="SUPFAM" id="SSF101904">
    <property type="entry name" value="GyrA/ParC C-terminal domain-like"/>
    <property type="match status" value="1"/>
</dbReference>
<evidence type="ECO:0000256" key="1">
    <source>
        <dbReference type="SAM" id="MobiDB-lite"/>
    </source>
</evidence>
<reference evidence="2" key="1">
    <citation type="submission" date="2018-06" db="EMBL/GenBank/DDBJ databases">
        <authorList>
            <person name="Zhirakovskaya E."/>
        </authorList>
    </citation>
    <scope>NUCLEOTIDE SEQUENCE</scope>
</reference>
<dbReference type="AlphaFoldDB" id="A0A3B0S1G2"/>
<gene>
    <name evidence="2" type="ORF">MNBD_ALPHA08-1645</name>
</gene>
<evidence type="ECO:0000313" key="2">
    <source>
        <dbReference type="EMBL" id="VAV89345.1"/>
    </source>
</evidence>
<feature type="non-terminal residue" evidence="2">
    <location>
        <position position="1"/>
    </location>
</feature>
<feature type="compositionally biased region" description="Acidic residues" evidence="1">
    <location>
        <begin position="53"/>
        <end position="69"/>
    </location>
</feature>
<proteinExistence type="predicted"/>
<dbReference type="GO" id="GO:0003677">
    <property type="term" value="F:DNA binding"/>
    <property type="evidence" value="ECO:0007669"/>
    <property type="project" value="InterPro"/>
</dbReference>
<feature type="region of interest" description="Disordered" evidence="1">
    <location>
        <begin position="46"/>
        <end position="69"/>
    </location>
</feature>
<keyword evidence="2" id="KW-0413">Isomerase</keyword>
<organism evidence="2">
    <name type="scientific">hydrothermal vent metagenome</name>
    <dbReference type="NCBI Taxonomy" id="652676"/>
    <lineage>
        <taxon>unclassified sequences</taxon>
        <taxon>metagenomes</taxon>
        <taxon>ecological metagenomes</taxon>
    </lineage>
</organism>
<protein>
    <submittedName>
        <fullName evidence="2">DNA gyrase subunit A</fullName>
        <ecNumber evidence="2">5.99.1.3</ecNumber>
    </submittedName>
</protein>
<dbReference type="Pfam" id="PF03989">
    <property type="entry name" value="DNA_gyraseA_C"/>
    <property type="match status" value="1"/>
</dbReference>
<name>A0A3B0S1G2_9ZZZZ</name>